<gene>
    <name evidence="3" type="ORF">GCM10020367_71580</name>
</gene>
<dbReference type="EMBL" id="BAAAYL010000003">
    <property type="protein sequence ID" value="GAA3381207.1"/>
    <property type="molecule type" value="Genomic_DNA"/>
</dbReference>
<dbReference type="InterPro" id="IPR001387">
    <property type="entry name" value="Cro/C1-type_HTH"/>
</dbReference>
<reference evidence="4" key="1">
    <citation type="journal article" date="2019" name="Int. J. Syst. Evol. Microbiol.">
        <title>The Global Catalogue of Microorganisms (GCM) 10K type strain sequencing project: providing services to taxonomists for standard genome sequencing and annotation.</title>
        <authorList>
            <consortium name="The Broad Institute Genomics Platform"/>
            <consortium name="The Broad Institute Genome Sequencing Center for Infectious Disease"/>
            <person name="Wu L."/>
            <person name="Ma J."/>
        </authorList>
    </citation>
    <scope>NUCLEOTIDE SEQUENCE [LARGE SCALE GENOMIC DNA]</scope>
    <source>
        <strain evidence="4">JCM 9651</strain>
    </source>
</reference>
<name>A0ABP6SPC8_9ACTN</name>
<organism evidence="3 4">
    <name type="scientific">Streptomyces sannanensis</name>
    <dbReference type="NCBI Taxonomy" id="285536"/>
    <lineage>
        <taxon>Bacteria</taxon>
        <taxon>Bacillati</taxon>
        <taxon>Actinomycetota</taxon>
        <taxon>Actinomycetes</taxon>
        <taxon>Kitasatosporales</taxon>
        <taxon>Streptomycetaceae</taxon>
        <taxon>Streptomyces</taxon>
    </lineage>
</organism>
<comment type="caution">
    <text evidence="3">The sequence shown here is derived from an EMBL/GenBank/DDBJ whole genome shotgun (WGS) entry which is preliminary data.</text>
</comment>
<dbReference type="PROSITE" id="PS50943">
    <property type="entry name" value="HTH_CROC1"/>
    <property type="match status" value="1"/>
</dbReference>
<sequence>MSRSAPDPGPTAIHRLWDAHGTLLYVGLSSSPRARFVQHEGDKRWWPAVQRRAETWYETHREAEAAERATIGWEAPLYNRTDENGANQAPRDCPASDTHSEAAQTIQSLLKAGLRAGRYHRFRFLPTPVELGRHYGRAARDVYAALDELQSVGLVNRVGSNRYVPTNLGQPHEETARGLMLQEVIAGLGKEPFTRQEIRSLTGRSAFVVDQYVTLLVDEGRLQVVEQLVPESRGRAAVQYVVAAAELAAVGDVPKERRRPAEPPSAGKATRAVAIAELNGRAKGATPAERGAEVAAPAGLQFTVTASPGWRSHRVSFRKSSILKGCTVTDPDRLKRVDALLDDVLPPPPVRAKLRLAAGLTQQEVAEAVGVKRLAVARWELGQTHPRRPHRAAYMHLLNRLAERYPDAAKPDEGMPTPASEGGSG</sequence>
<proteinExistence type="predicted"/>
<feature type="domain" description="HTH cro/C1-type" evidence="2">
    <location>
        <begin position="353"/>
        <end position="386"/>
    </location>
</feature>
<dbReference type="CDD" id="cd00093">
    <property type="entry name" value="HTH_XRE"/>
    <property type="match status" value="1"/>
</dbReference>
<feature type="region of interest" description="Disordered" evidence="1">
    <location>
        <begin position="80"/>
        <end position="102"/>
    </location>
</feature>
<dbReference type="InterPro" id="IPR010982">
    <property type="entry name" value="Lambda_DNA-bd_dom_sf"/>
</dbReference>
<protein>
    <recommendedName>
        <fullName evidence="2">HTH cro/C1-type domain-containing protein</fullName>
    </recommendedName>
</protein>
<evidence type="ECO:0000313" key="3">
    <source>
        <dbReference type="EMBL" id="GAA3381207.1"/>
    </source>
</evidence>
<feature type="region of interest" description="Disordered" evidence="1">
    <location>
        <begin position="406"/>
        <end position="425"/>
    </location>
</feature>
<dbReference type="Gene3D" id="1.10.260.40">
    <property type="entry name" value="lambda repressor-like DNA-binding domains"/>
    <property type="match status" value="1"/>
</dbReference>
<evidence type="ECO:0000259" key="2">
    <source>
        <dbReference type="PROSITE" id="PS50943"/>
    </source>
</evidence>
<accession>A0ABP6SPC8</accession>
<keyword evidence="4" id="KW-1185">Reference proteome</keyword>
<evidence type="ECO:0000313" key="4">
    <source>
        <dbReference type="Proteomes" id="UP001499990"/>
    </source>
</evidence>
<evidence type="ECO:0000256" key="1">
    <source>
        <dbReference type="SAM" id="MobiDB-lite"/>
    </source>
</evidence>
<dbReference type="SUPFAM" id="SSF47413">
    <property type="entry name" value="lambda repressor-like DNA-binding domains"/>
    <property type="match status" value="1"/>
</dbReference>
<dbReference type="Pfam" id="PF01381">
    <property type="entry name" value="HTH_3"/>
    <property type="match status" value="1"/>
</dbReference>
<dbReference type="Proteomes" id="UP001499990">
    <property type="component" value="Unassembled WGS sequence"/>
</dbReference>